<dbReference type="EMBL" id="JH817333">
    <property type="protein sequence ID" value="EKC37667.1"/>
    <property type="molecule type" value="Genomic_DNA"/>
</dbReference>
<gene>
    <name evidence="2" type="ORF">CGI_10024222</name>
</gene>
<dbReference type="AlphaFoldDB" id="K1QLG7"/>
<dbReference type="GO" id="GO:0016020">
    <property type="term" value="C:membrane"/>
    <property type="evidence" value="ECO:0007669"/>
    <property type="project" value="InterPro"/>
</dbReference>
<comment type="caution">
    <text evidence="1">Lacks conserved residue(s) required for the propagation of feature annotation.</text>
</comment>
<dbReference type="InterPro" id="IPR001190">
    <property type="entry name" value="SRCR"/>
</dbReference>
<evidence type="ECO:0000313" key="2">
    <source>
        <dbReference type="EMBL" id="EKC37667.1"/>
    </source>
</evidence>
<name>K1QLG7_MAGGI</name>
<proteinExistence type="predicted"/>
<accession>K1QLG7</accession>
<dbReference type="Pfam" id="PF00530">
    <property type="entry name" value="SRCR"/>
    <property type="match status" value="1"/>
</dbReference>
<dbReference type="Gene3D" id="3.10.250.10">
    <property type="entry name" value="SRCR-like domain"/>
    <property type="match status" value="1"/>
</dbReference>
<reference evidence="2" key="1">
    <citation type="journal article" date="2012" name="Nature">
        <title>The oyster genome reveals stress adaptation and complexity of shell formation.</title>
        <authorList>
            <person name="Zhang G."/>
            <person name="Fang X."/>
            <person name="Guo X."/>
            <person name="Li L."/>
            <person name="Luo R."/>
            <person name="Xu F."/>
            <person name="Yang P."/>
            <person name="Zhang L."/>
            <person name="Wang X."/>
            <person name="Qi H."/>
            <person name="Xiong Z."/>
            <person name="Que H."/>
            <person name="Xie Y."/>
            <person name="Holland P.W."/>
            <person name="Paps J."/>
            <person name="Zhu Y."/>
            <person name="Wu F."/>
            <person name="Chen Y."/>
            <person name="Wang J."/>
            <person name="Peng C."/>
            <person name="Meng J."/>
            <person name="Yang L."/>
            <person name="Liu J."/>
            <person name="Wen B."/>
            <person name="Zhang N."/>
            <person name="Huang Z."/>
            <person name="Zhu Q."/>
            <person name="Feng Y."/>
            <person name="Mount A."/>
            <person name="Hedgecock D."/>
            <person name="Xu Z."/>
            <person name="Liu Y."/>
            <person name="Domazet-Loso T."/>
            <person name="Du Y."/>
            <person name="Sun X."/>
            <person name="Zhang S."/>
            <person name="Liu B."/>
            <person name="Cheng P."/>
            <person name="Jiang X."/>
            <person name="Li J."/>
            <person name="Fan D."/>
            <person name="Wang W."/>
            <person name="Fu W."/>
            <person name="Wang T."/>
            <person name="Wang B."/>
            <person name="Zhang J."/>
            <person name="Peng Z."/>
            <person name="Li Y."/>
            <person name="Li N."/>
            <person name="Wang J."/>
            <person name="Chen M."/>
            <person name="He Y."/>
            <person name="Tan F."/>
            <person name="Song X."/>
            <person name="Zheng Q."/>
            <person name="Huang R."/>
            <person name="Yang H."/>
            <person name="Du X."/>
            <person name="Chen L."/>
            <person name="Yang M."/>
            <person name="Gaffney P.M."/>
            <person name="Wang S."/>
            <person name="Luo L."/>
            <person name="She Z."/>
            <person name="Ming Y."/>
            <person name="Huang W."/>
            <person name="Zhang S."/>
            <person name="Huang B."/>
            <person name="Zhang Y."/>
            <person name="Qu T."/>
            <person name="Ni P."/>
            <person name="Miao G."/>
            <person name="Wang J."/>
            <person name="Wang Q."/>
            <person name="Steinberg C.E."/>
            <person name="Wang H."/>
            <person name="Li N."/>
            <person name="Qian L."/>
            <person name="Zhang G."/>
            <person name="Li Y."/>
            <person name="Yang H."/>
            <person name="Liu X."/>
            <person name="Wang J."/>
            <person name="Yin Y."/>
            <person name="Wang J."/>
        </authorList>
    </citation>
    <scope>NUCLEOTIDE SEQUENCE [LARGE SCALE GENOMIC DNA]</scope>
    <source>
        <strain evidence="2">05x7-T-G4-1.051#20</strain>
    </source>
</reference>
<dbReference type="PROSITE" id="PS50287">
    <property type="entry name" value="SRCR_2"/>
    <property type="match status" value="1"/>
</dbReference>
<dbReference type="PANTHER" id="PTHR48071">
    <property type="entry name" value="SRCR DOMAIN-CONTAINING PROTEIN"/>
    <property type="match status" value="1"/>
</dbReference>
<dbReference type="SMART" id="SM00202">
    <property type="entry name" value="SR"/>
    <property type="match status" value="1"/>
</dbReference>
<sequence length="94" mass="10384">MWSHNCNAFYHSHKLHFTTQKTMSGAVAHIEPHIHKLSLSSYTRLVGSNVSFEGRVEVYLNGSWGTVCDDGFGMTDADVVCRSLGFPGSSDFTN</sequence>
<dbReference type="PRINTS" id="PR00258">
    <property type="entry name" value="SPERACTRCPTR"/>
</dbReference>
<dbReference type="SUPFAM" id="SSF56487">
    <property type="entry name" value="SRCR-like"/>
    <property type="match status" value="1"/>
</dbReference>
<protein>
    <submittedName>
        <fullName evidence="2">Neurotrypsin</fullName>
    </submittedName>
</protein>
<dbReference type="HOGENOM" id="CLU_2388364_0_0_1"/>
<dbReference type="InterPro" id="IPR036772">
    <property type="entry name" value="SRCR-like_dom_sf"/>
</dbReference>
<evidence type="ECO:0000256" key="1">
    <source>
        <dbReference type="PROSITE-ProRule" id="PRU00196"/>
    </source>
</evidence>
<dbReference type="InParanoid" id="K1QLG7"/>
<organism evidence="2">
    <name type="scientific">Magallana gigas</name>
    <name type="common">Pacific oyster</name>
    <name type="synonym">Crassostrea gigas</name>
    <dbReference type="NCBI Taxonomy" id="29159"/>
    <lineage>
        <taxon>Eukaryota</taxon>
        <taxon>Metazoa</taxon>
        <taxon>Spiralia</taxon>
        <taxon>Lophotrochozoa</taxon>
        <taxon>Mollusca</taxon>
        <taxon>Bivalvia</taxon>
        <taxon>Autobranchia</taxon>
        <taxon>Pteriomorphia</taxon>
        <taxon>Ostreida</taxon>
        <taxon>Ostreoidea</taxon>
        <taxon>Ostreidae</taxon>
        <taxon>Magallana</taxon>
    </lineage>
</organism>
<dbReference type="PANTHER" id="PTHR48071:SF18">
    <property type="entry name" value="DELETED IN MALIGNANT BRAIN TUMORS 1 PROTEIN-RELATED"/>
    <property type="match status" value="1"/>
</dbReference>